<gene>
    <name evidence="1" type="ORF">BLNAU_15660</name>
</gene>
<comment type="caution">
    <text evidence="1">The sequence shown here is derived from an EMBL/GenBank/DDBJ whole genome shotgun (WGS) entry which is preliminary data.</text>
</comment>
<protein>
    <submittedName>
        <fullName evidence="1">Uncharacterized protein</fullName>
    </submittedName>
</protein>
<evidence type="ECO:0000313" key="2">
    <source>
        <dbReference type="Proteomes" id="UP001281761"/>
    </source>
</evidence>
<keyword evidence="2" id="KW-1185">Reference proteome</keyword>
<proteinExistence type="predicted"/>
<name>A0ABQ9XD97_9EUKA</name>
<accession>A0ABQ9XD97</accession>
<dbReference type="EMBL" id="JARBJD010000157">
    <property type="protein sequence ID" value="KAK2949364.1"/>
    <property type="molecule type" value="Genomic_DNA"/>
</dbReference>
<reference evidence="1 2" key="1">
    <citation type="journal article" date="2022" name="bioRxiv">
        <title>Genomics of Preaxostyla Flagellates Illuminates Evolutionary Transitions and the Path Towards Mitochondrial Loss.</title>
        <authorList>
            <person name="Novak L.V.F."/>
            <person name="Treitli S.C."/>
            <person name="Pyrih J."/>
            <person name="Halakuc P."/>
            <person name="Pipaliya S.V."/>
            <person name="Vacek V."/>
            <person name="Brzon O."/>
            <person name="Soukal P."/>
            <person name="Eme L."/>
            <person name="Dacks J.B."/>
            <person name="Karnkowska A."/>
            <person name="Elias M."/>
            <person name="Hampl V."/>
        </authorList>
    </citation>
    <scope>NUCLEOTIDE SEQUENCE [LARGE SCALE GENOMIC DNA]</scope>
    <source>
        <strain evidence="1">NAU3</strain>
        <tissue evidence="1">Gut</tissue>
    </source>
</reference>
<dbReference type="Proteomes" id="UP001281761">
    <property type="component" value="Unassembled WGS sequence"/>
</dbReference>
<evidence type="ECO:0000313" key="1">
    <source>
        <dbReference type="EMBL" id="KAK2949364.1"/>
    </source>
</evidence>
<organism evidence="1 2">
    <name type="scientific">Blattamonas nauphoetae</name>
    <dbReference type="NCBI Taxonomy" id="2049346"/>
    <lineage>
        <taxon>Eukaryota</taxon>
        <taxon>Metamonada</taxon>
        <taxon>Preaxostyla</taxon>
        <taxon>Oxymonadida</taxon>
        <taxon>Blattamonas</taxon>
    </lineage>
</organism>
<sequence>MVFVPRTNPAEKAVIGQVERSIISSKISVVIISIDSGTTDHTAFNVFIGINDSVTTLKLRSILSFHSNCMVHLMYLAIKESMNHTLLFEWLTPQDKVYAD</sequence>